<gene>
    <name evidence="2" type="ORF">GCM10025759_18950</name>
</gene>
<organism evidence="2 3">
    <name type="scientific">Lysobacter panacisoli</name>
    <dbReference type="NCBI Taxonomy" id="1255263"/>
    <lineage>
        <taxon>Bacteria</taxon>
        <taxon>Pseudomonadati</taxon>
        <taxon>Pseudomonadota</taxon>
        <taxon>Gammaproteobacteria</taxon>
        <taxon>Lysobacterales</taxon>
        <taxon>Lysobacteraceae</taxon>
        <taxon>Lysobacter</taxon>
    </lineage>
</organism>
<dbReference type="EMBL" id="BAABKY010000002">
    <property type="protein sequence ID" value="GAA5075419.1"/>
    <property type="molecule type" value="Genomic_DNA"/>
</dbReference>
<keyword evidence="3" id="KW-1185">Reference proteome</keyword>
<evidence type="ECO:0000313" key="2">
    <source>
        <dbReference type="EMBL" id="GAA5075419.1"/>
    </source>
</evidence>
<feature type="compositionally biased region" description="Basic residues" evidence="1">
    <location>
        <begin position="102"/>
        <end position="114"/>
    </location>
</feature>
<evidence type="ECO:0000256" key="1">
    <source>
        <dbReference type="SAM" id="MobiDB-lite"/>
    </source>
</evidence>
<evidence type="ECO:0000313" key="3">
    <source>
        <dbReference type="Proteomes" id="UP001501083"/>
    </source>
</evidence>
<dbReference type="RefSeq" id="WP_158985778.1">
    <property type="nucleotide sequence ID" value="NZ_BAABKY010000002.1"/>
</dbReference>
<comment type="caution">
    <text evidence="2">The sequence shown here is derived from an EMBL/GenBank/DDBJ whole genome shotgun (WGS) entry which is preliminary data.</text>
</comment>
<accession>A0ABP9LFG6</accession>
<protein>
    <submittedName>
        <fullName evidence="2">Uncharacterized protein</fullName>
    </submittedName>
</protein>
<name>A0ABP9LFG6_9GAMM</name>
<feature type="region of interest" description="Disordered" evidence="1">
    <location>
        <begin position="81"/>
        <end position="114"/>
    </location>
</feature>
<reference evidence="3" key="1">
    <citation type="journal article" date="2019" name="Int. J. Syst. Evol. Microbiol.">
        <title>The Global Catalogue of Microorganisms (GCM) 10K type strain sequencing project: providing services to taxonomists for standard genome sequencing and annotation.</title>
        <authorList>
            <consortium name="The Broad Institute Genomics Platform"/>
            <consortium name="The Broad Institute Genome Sequencing Center for Infectious Disease"/>
            <person name="Wu L."/>
            <person name="Ma J."/>
        </authorList>
    </citation>
    <scope>NUCLEOTIDE SEQUENCE [LARGE SCALE GENOMIC DNA]</scope>
    <source>
        <strain evidence="3">JCM 19212</strain>
    </source>
</reference>
<sequence>MLPAGFHFQRYIDGPGLYLGDRAVAAACLANYDPDSPWRLCLNPTGLPRYVFTRTEAGATRYMEAWAVKWEAAIREAVERGRNGREPSAVTGGGEHVDTTHPRRGSRRKMRLPP</sequence>
<dbReference type="Proteomes" id="UP001501083">
    <property type="component" value="Unassembled WGS sequence"/>
</dbReference>
<proteinExistence type="predicted"/>